<comment type="caution">
    <text evidence="1">The sequence shown here is derived from an EMBL/GenBank/DDBJ whole genome shotgun (WGS) entry which is preliminary data.</text>
</comment>
<evidence type="ECO:0000313" key="2">
    <source>
        <dbReference type="Proteomes" id="UP001227192"/>
    </source>
</evidence>
<reference evidence="1" key="2">
    <citation type="journal article" date="2016" name="Fungal Biol.">
        <title>Ochratoxin A production by Penicillium thymicola.</title>
        <authorList>
            <person name="Nguyen H.D.T."/>
            <person name="McMullin D.R."/>
            <person name="Ponomareva E."/>
            <person name="Riley R."/>
            <person name="Pomraning K.R."/>
            <person name="Baker S.E."/>
            <person name="Seifert K.A."/>
        </authorList>
    </citation>
    <scope>NUCLEOTIDE SEQUENCE</scope>
    <source>
        <strain evidence="1">DAOM 180753</strain>
    </source>
</reference>
<gene>
    <name evidence="1" type="ORF">VN97_g9920</name>
</gene>
<evidence type="ECO:0000313" key="1">
    <source>
        <dbReference type="EMBL" id="KAJ9483483.1"/>
    </source>
</evidence>
<sequence length="87" mass="10377">MGYRDQFQVEYPGLAQLLTPVNRKPGLGFTHLRVTSYTLVTTSPPVHHRLFEANFNLYTTVLYNIIQFRFNPDSVYFRSPYTYFRRH</sequence>
<dbReference type="EMBL" id="LACB01000426">
    <property type="protein sequence ID" value="KAJ9483483.1"/>
    <property type="molecule type" value="Genomic_DNA"/>
</dbReference>
<protein>
    <submittedName>
        <fullName evidence="1">Uncharacterized protein</fullName>
    </submittedName>
</protein>
<organism evidence="1 2">
    <name type="scientific">Penicillium thymicola</name>
    <dbReference type="NCBI Taxonomy" id="293382"/>
    <lineage>
        <taxon>Eukaryota</taxon>
        <taxon>Fungi</taxon>
        <taxon>Dikarya</taxon>
        <taxon>Ascomycota</taxon>
        <taxon>Pezizomycotina</taxon>
        <taxon>Eurotiomycetes</taxon>
        <taxon>Eurotiomycetidae</taxon>
        <taxon>Eurotiales</taxon>
        <taxon>Aspergillaceae</taxon>
        <taxon>Penicillium</taxon>
    </lineage>
</organism>
<accession>A0AAI9TAG7</accession>
<reference evidence="1" key="1">
    <citation type="submission" date="2015-06" db="EMBL/GenBank/DDBJ databases">
        <authorList>
            <person name="Nguyen H."/>
        </authorList>
    </citation>
    <scope>NUCLEOTIDE SEQUENCE</scope>
    <source>
        <strain evidence="1">DAOM 180753</strain>
    </source>
</reference>
<dbReference type="Proteomes" id="UP001227192">
    <property type="component" value="Unassembled WGS sequence"/>
</dbReference>
<dbReference type="AlphaFoldDB" id="A0AAI9TAG7"/>
<keyword evidence="2" id="KW-1185">Reference proteome</keyword>
<proteinExistence type="predicted"/>
<name>A0AAI9TAG7_PENTH</name>